<sequence length="254" mass="29563">MASTDAGVPPEVQEFLLDHPGLQLCPGGTKVRCKLTGHELPSRLSDLQAYTSGKKYQRLIRTAQTFDYEDFEPHIMPSTKNPHQMFCKLTLRHINRLPEHILRHVQGRRYQKALHKYEECQKQGVEYIPACLLQKKRRQKDLIDGDQHSRKKEDFWKPDSSDEEDKSDDSMTDLYPPELFTEKNSGENGDGSRSHLTDTEDNTQPSRENGINSRGEKMEVDRPMCRKRTKKSASMKFKNHHQKPKRFKRGTEIE</sequence>
<reference evidence="2" key="3">
    <citation type="submission" date="2025-09" db="UniProtKB">
        <authorList>
            <consortium name="Ensembl"/>
        </authorList>
    </citation>
    <scope>IDENTIFICATION</scope>
</reference>
<feature type="region of interest" description="Disordered" evidence="1">
    <location>
        <begin position="139"/>
        <end position="254"/>
    </location>
</feature>
<name>G3VPQ4_SARHA</name>
<dbReference type="STRING" id="9305.ENSSHAP00000005159"/>
<evidence type="ECO:0000313" key="2">
    <source>
        <dbReference type="Ensembl" id="ENSSHAP00000005159.1"/>
    </source>
</evidence>
<organism evidence="2 3">
    <name type="scientific">Sarcophilus harrisii</name>
    <name type="common">Tasmanian devil</name>
    <name type="synonym">Sarcophilus laniarius</name>
    <dbReference type="NCBI Taxonomy" id="9305"/>
    <lineage>
        <taxon>Eukaryota</taxon>
        <taxon>Metazoa</taxon>
        <taxon>Chordata</taxon>
        <taxon>Craniata</taxon>
        <taxon>Vertebrata</taxon>
        <taxon>Euteleostomi</taxon>
        <taxon>Mammalia</taxon>
        <taxon>Metatheria</taxon>
        <taxon>Dasyuromorphia</taxon>
        <taxon>Dasyuridae</taxon>
        <taxon>Sarcophilus</taxon>
    </lineage>
</organism>
<dbReference type="GeneTree" id="ENSGT00390000016800"/>
<dbReference type="HOGENOM" id="CLU_094630_1_0_1"/>
<protein>
    <submittedName>
        <fullName evidence="2">Surfeit 2</fullName>
    </submittedName>
</protein>
<dbReference type="KEGG" id="shr:100919725"/>
<dbReference type="GeneID" id="100919725"/>
<dbReference type="GO" id="GO:0005886">
    <property type="term" value="C:plasma membrane"/>
    <property type="evidence" value="ECO:0007669"/>
    <property type="project" value="Ensembl"/>
</dbReference>
<dbReference type="RefSeq" id="XP_003757497.1">
    <property type="nucleotide sequence ID" value="XM_003757449.3"/>
</dbReference>
<reference evidence="2" key="2">
    <citation type="submission" date="2025-08" db="UniProtKB">
        <authorList>
            <consortium name="Ensembl"/>
        </authorList>
    </citation>
    <scope>IDENTIFICATION</scope>
</reference>
<dbReference type="Ensembl" id="ENSSHAT00000005210.2">
    <property type="protein sequence ID" value="ENSSHAP00000005159.1"/>
    <property type="gene ID" value="ENSSHAG00000004511.2"/>
</dbReference>
<feature type="compositionally biased region" description="Basic and acidic residues" evidence="1">
    <location>
        <begin position="214"/>
        <end position="224"/>
    </location>
</feature>
<dbReference type="OMA" id="LEFVPAC"/>
<accession>G3VPQ4</accession>
<keyword evidence="3" id="KW-1185">Reference proteome</keyword>
<dbReference type="Pfam" id="PF05477">
    <property type="entry name" value="SURF2"/>
    <property type="match status" value="1"/>
</dbReference>
<feature type="compositionally biased region" description="Acidic residues" evidence="1">
    <location>
        <begin position="161"/>
        <end position="171"/>
    </location>
</feature>
<evidence type="ECO:0000313" key="3">
    <source>
        <dbReference type="Proteomes" id="UP000007648"/>
    </source>
</evidence>
<gene>
    <name evidence="2" type="primary">SURF2</name>
</gene>
<dbReference type="AlphaFoldDB" id="G3VPQ4"/>
<dbReference type="PANTHER" id="PTHR34348">
    <property type="entry name" value="SURFEIT LOCUS PROTEIN 2"/>
    <property type="match status" value="1"/>
</dbReference>
<feature type="compositionally biased region" description="Basic and acidic residues" evidence="1">
    <location>
        <begin position="140"/>
        <end position="160"/>
    </location>
</feature>
<dbReference type="InterPro" id="IPR008833">
    <property type="entry name" value="Surf2"/>
</dbReference>
<dbReference type="PANTHER" id="PTHR34348:SF1">
    <property type="entry name" value="SURFEIT LOCUS PROTEIN 2"/>
    <property type="match status" value="1"/>
</dbReference>
<reference evidence="2 3" key="1">
    <citation type="journal article" date="2011" name="Proc. Natl. Acad. Sci. U.S.A.">
        <title>Genetic diversity and population structure of the endangered marsupial Sarcophilus harrisii (Tasmanian devil).</title>
        <authorList>
            <person name="Miller W."/>
            <person name="Hayes V.M."/>
            <person name="Ratan A."/>
            <person name="Petersen D.C."/>
            <person name="Wittekindt N.E."/>
            <person name="Miller J."/>
            <person name="Walenz B."/>
            <person name="Knight J."/>
            <person name="Qi J."/>
            <person name="Zhao F."/>
            <person name="Wang Q."/>
            <person name="Bedoya-Reina O.C."/>
            <person name="Katiyar N."/>
            <person name="Tomsho L.P."/>
            <person name="Kasson L.M."/>
            <person name="Hardie R.A."/>
            <person name="Woodbridge P."/>
            <person name="Tindall E.A."/>
            <person name="Bertelsen M.F."/>
            <person name="Dixon D."/>
            <person name="Pyecroft S."/>
            <person name="Helgen K.M."/>
            <person name="Lesk A.M."/>
            <person name="Pringle T.H."/>
            <person name="Patterson N."/>
            <person name="Zhang Y."/>
            <person name="Kreiss A."/>
            <person name="Woods G.M."/>
            <person name="Jones M.E."/>
            <person name="Schuster S.C."/>
        </authorList>
    </citation>
    <scope>NUCLEOTIDE SEQUENCE [LARGE SCALE GENOMIC DNA]</scope>
</reference>
<dbReference type="InParanoid" id="G3VPQ4"/>
<dbReference type="CTD" id="6835"/>
<dbReference type="eggNOG" id="ENOG502RYGJ">
    <property type="taxonomic scope" value="Eukaryota"/>
</dbReference>
<feature type="compositionally biased region" description="Basic residues" evidence="1">
    <location>
        <begin position="225"/>
        <end position="248"/>
    </location>
</feature>
<feature type="compositionally biased region" description="Basic and acidic residues" evidence="1">
    <location>
        <begin position="180"/>
        <end position="198"/>
    </location>
</feature>
<dbReference type="GO" id="GO:0016607">
    <property type="term" value="C:nuclear speck"/>
    <property type="evidence" value="ECO:0007669"/>
    <property type="project" value="Ensembl"/>
</dbReference>
<dbReference type="Proteomes" id="UP000007648">
    <property type="component" value="Unassembled WGS sequence"/>
</dbReference>
<dbReference type="OrthoDB" id="127285at2759"/>
<feature type="compositionally biased region" description="Polar residues" evidence="1">
    <location>
        <begin position="202"/>
        <end position="212"/>
    </location>
</feature>
<dbReference type="GO" id="GO:0005730">
    <property type="term" value="C:nucleolus"/>
    <property type="evidence" value="ECO:0007669"/>
    <property type="project" value="Ensembl"/>
</dbReference>
<dbReference type="FunCoup" id="G3VPQ4">
    <property type="interactions" value="475"/>
</dbReference>
<evidence type="ECO:0000256" key="1">
    <source>
        <dbReference type="SAM" id="MobiDB-lite"/>
    </source>
</evidence>
<proteinExistence type="predicted"/>